<organism evidence="3">
    <name type="scientific">marine sediment metagenome</name>
    <dbReference type="NCBI Taxonomy" id="412755"/>
    <lineage>
        <taxon>unclassified sequences</taxon>
        <taxon>metagenomes</taxon>
        <taxon>ecological metagenomes</taxon>
    </lineage>
</organism>
<dbReference type="GO" id="GO:0003723">
    <property type="term" value="F:RNA binding"/>
    <property type="evidence" value="ECO:0007669"/>
    <property type="project" value="UniProtKB-KW"/>
</dbReference>
<keyword evidence="1" id="KW-0694">RNA-binding</keyword>
<sequence>EATVSTVDIPSDDMKGRVIGREGRNIRAFERATGVDVIVDDTPGVVVVSCFDPIRREVARESLERLI</sequence>
<dbReference type="PROSITE" id="PS50084">
    <property type="entry name" value="KH_TYPE_1"/>
    <property type="match status" value="1"/>
</dbReference>
<dbReference type="InterPro" id="IPR004087">
    <property type="entry name" value="KH_dom"/>
</dbReference>
<dbReference type="InterPro" id="IPR036612">
    <property type="entry name" value="KH_dom_type_1_sf"/>
</dbReference>
<dbReference type="CDD" id="cd22431">
    <property type="entry name" value="KH-I_RNaseY"/>
    <property type="match status" value="1"/>
</dbReference>
<dbReference type="Gene3D" id="3.30.1370.10">
    <property type="entry name" value="K Homology domain, type 1"/>
    <property type="match status" value="1"/>
</dbReference>
<feature type="non-terminal residue" evidence="3">
    <location>
        <position position="1"/>
    </location>
</feature>
<evidence type="ECO:0000313" key="3">
    <source>
        <dbReference type="EMBL" id="GAG42654.1"/>
    </source>
</evidence>
<feature type="domain" description="K Homology" evidence="2">
    <location>
        <begin position="1"/>
        <end position="67"/>
    </location>
</feature>
<dbReference type="InterPro" id="IPR004088">
    <property type="entry name" value="KH_dom_type_1"/>
</dbReference>
<comment type="caution">
    <text evidence="3">The sequence shown here is derived from an EMBL/GenBank/DDBJ whole genome shotgun (WGS) entry which is preliminary data.</text>
</comment>
<dbReference type="SMART" id="SM00322">
    <property type="entry name" value="KH"/>
    <property type="match status" value="1"/>
</dbReference>
<dbReference type="AlphaFoldDB" id="X0XHK2"/>
<dbReference type="EMBL" id="BARS01059068">
    <property type="protein sequence ID" value="GAG42654.1"/>
    <property type="molecule type" value="Genomic_DNA"/>
</dbReference>
<accession>X0XHK2</accession>
<name>X0XHK2_9ZZZZ</name>
<feature type="non-terminal residue" evidence="3">
    <location>
        <position position="67"/>
    </location>
</feature>
<proteinExistence type="predicted"/>
<reference evidence="3" key="1">
    <citation type="journal article" date="2014" name="Front. Microbiol.">
        <title>High frequency of phylogenetically diverse reductive dehalogenase-homologous genes in deep subseafloor sedimentary metagenomes.</title>
        <authorList>
            <person name="Kawai M."/>
            <person name="Futagami T."/>
            <person name="Toyoda A."/>
            <person name="Takaki Y."/>
            <person name="Nishi S."/>
            <person name="Hori S."/>
            <person name="Arai W."/>
            <person name="Tsubouchi T."/>
            <person name="Morono Y."/>
            <person name="Uchiyama I."/>
            <person name="Ito T."/>
            <person name="Fujiyama A."/>
            <person name="Inagaki F."/>
            <person name="Takami H."/>
        </authorList>
    </citation>
    <scope>NUCLEOTIDE SEQUENCE</scope>
    <source>
        <strain evidence="3">Expedition CK06-06</strain>
    </source>
</reference>
<protein>
    <recommendedName>
        <fullName evidence="2">K Homology domain-containing protein</fullName>
    </recommendedName>
</protein>
<dbReference type="PANTHER" id="PTHR12826:SF15">
    <property type="entry name" value="RIBONUCLEASE Y"/>
    <property type="match status" value="1"/>
</dbReference>
<dbReference type="PANTHER" id="PTHR12826">
    <property type="entry name" value="RIBONUCLEASE Y"/>
    <property type="match status" value="1"/>
</dbReference>
<dbReference type="Pfam" id="PF00013">
    <property type="entry name" value="KH_1"/>
    <property type="match status" value="1"/>
</dbReference>
<evidence type="ECO:0000256" key="1">
    <source>
        <dbReference type="ARBA" id="ARBA00022884"/>
    </source>
</evidence>
<gene>
    <name evidence="3" type="ORF">S01H1_85784</name>
</gene>
<evidence type="ECO:0000259" key="2">
    <source>
        <dbReference type="SMART" id="SM00322"/>
    </source>
</evidence>
<dbReference type="SUPFAM" id="SSF54791">
    <property type="entry name" value="Eukaryotic type KH-domain (KH-domain type I)"/>
    <property type="match status" value="1"/>
</dbReference>